<reference evidence="1 2" key="1">
    <citation type="submission" date="2015-01" db="EMBL/GenBank/DDBJ databases">
        <title>Evolution of Trichinella species and genotypes.</title>
        <authorList>
            <person name="Korhonen P.K."/>
            <person name="Edoardo P."/>
            <person name="Giuseppe L.R."/>
            <person name="Gasser R.B."/>
        </authorList>
    </citation>
    <scope>NUCLEOTIDE SEQUENCE [LARGE SCALE GENOMIC DNA]</scope>
    <source>
        <strain evidence="1">ISS13</strain>
    </source>
</reference>
<dbReference type="AlphaFoldDB" id="A0A0V1EBG4"/>
<dbReference type="EMBL" id="JYDR01000072">
    <property type="protein sequence ID" value="KRY70563.1"/>
    <property type="molecule type" value="Genomic_DNA"/>
</dbReference>
<organism evidence="1 2">
    <name type="scientific">Trichinella pseudospiralis</name>
    <name type="common">Parasitic roundworm</name>
    <dbReference type="NCBI Taxonomy" id="6337"/>
    <lineage>
        <taxon>Eukaryota</taxon>
        <taxon>Metazoa</taxon>
        <taxon>Ecdysozoa</taxon>
        <taxon>Nematoda</taxon>
        <taxon>Enoplea</taxon>
        <taxon>Dorylaimia</taxon>
        <taxon>Trichinellida</taxon>
        <taxon>Trichinellidae</taxon>
        <taxon>Trichinella</taxon>
    </lineage>
</organism>
<protein>
    <submittedName>
        <fullName evidence="1">Uncharacterized protein</fullName>
    </submittedName>
</protein>
<evidence type="ECO:0000313" key="2">
    <source>
        <dbReference type="Proteomes" id="UP000054632"/>
    </source>
</evidence>
<sequence length="97" mass="10811">MSVVQKLGNFREKALSLKVDVMDIDRSETKRELQCDYTSRPTVVPLQKGVLDCYCAVYDESYGTQHSPLVTPGNPSSLLFYIMVFEGSPSFALDNGL</sequence>
<proteinExistence type="predicted"/>
<name>A0A0V1EBG4_TRIPS</name>
<comment type="caution">
    <text evidence="1">The sequence shown here is derived from an EMBL/GenBank/DDBJ whole genome shotgun (WGS) entry which is preliminary data.</text>
</comment>
<dbReference type="Proteomes" id="UP000054632">
    <property type="component" value="Unassembled WGS sequence"/>
</dbReference>
<accession>A0A0V1EBG4</accession>
<gene>
    <name evidence="1" type="ORF">T4A_4628</name>
</gene>
<evidence type="ECO:0000313" key="1">
    <source>
        <dbReference type="EMBL" id="KRY70563.1"/>
    </source>
</evidence>